<reference evidence="1 2" key="1">
    <citation type="submission" date="2014-06" db="EMBL/GenBank/DDBJ databases">
        <authorList>
            <consortium name="DOE Joint Genome Institute"/>
            <person name="Kuo A."/>
            <person name="Kohler A."/>
            <person name="Nagy L.G."/>
            <person name="Floudas D."/>
            <person name="Copeland A."/>
            <person name="Barry K.W."/>
            <person name="Cichocki N."/>
            <person name="Veneault-Fourrey C."/>
            <person name="LaButti K."/>
            <person name="Lindquist E.A."/>
            <person name="Lipzen A."/>
            <person name="Lundell T."/>
            <person name="Morin E."/>
            <person name="Murat C."/>
            <person name="Sun H."/>
            <person name="Tunlid A."/>
            <person name="Henrissat B."/>
            <person name="Grigoriev I.V."/>
            <person name="Hibbett D.S."/>
            <person name="Martin F."/>
            <person name="Nordberg H.P."/>
            <person name="Cantor M.N."/>
            <person name="Hua S.X."/>
        </authorList>
    </citation>
    <scope>NUCLEOTIDE SEQUENCE [LARGE SCALE GENOMIC DNA]</scope>
    <source>
        <strain evidence="1 2">ATCC 200175</strain>
    </source>
</reference>
<name>A0A0C9SSW6_PAXIN</name>
<dbReference type="EMBL" id="KN821377">
    <property type="protein sequence ID" value="KIJ04955.1"/>
    <property type="molecule type" value="Genomic_DNA"/>
</dbReference>
<dbReference type="Proteomes" id="UP000053647">
    <property type="component" value="Unassembled WGS sequence"/>
</dbReference>
<dbReference type="InterPro" id="IPR043129">
    <property type="entry name" value="ATPase_NBD"/>
</dbReference>
<evidence type="ECO:0000313" key="2">
    <source>
        <dbReference type="Proteomes" id="UP000053647"/>
    </source>
</evidence>
<sequence>MLSRQPYQGLSRKLILAFDVGTTYSGVSYCILDPGEIPKIHGVSRYPAQEHVGGDNKIPSILYYDRQGTVQAVGAEALQQHVI</sequence>
<protein>
    <submittedName>
        <fullName evidence="1">Uncharacterized protein</fullName>
    </submittedName>
</protein>
<dbReference type="HOGENOM" id="CLU_163072_0_0_1"/>
<keyword evidence="2" id="KW-1185">Reference proteome</keyword>
<dbReference type="SUPFAM" id="SSF53067">
    <property type="entry name" value="Actin-like ATPase domain"/>
    <property type="match status" value="1"/>
</dbReference>
<proteinExistence type="predicted"/>
<accession>A0A0C9SSW6</accession>
<reference evidence="2" key="2">
    <citation type="submission" date="2015-01" db="EMBL/GenBank/DDBJ databases">
        <title>Evolutionary Origins and Diversification of the Mycorrhizal Mutualists.</title>
        <authorList>
            <consortium name="DOE Joint Genome Institute"/>
            <consortium name="Mycorrhizal Genomics Consortium"/>
            <person name="Kohler A."/>
            <person name="Kuo A."/>
            <person name="Nagy L.G."/>
            <person name="Floudas D."/>
            <person name="Copeland A."/>
            <person name="Barry K.W."/>
            <person name="Cichocki N."/>
            <person name="Veneault-Fourrey C."/>
            <person name="LaButti K."/>
            <person name="Lindquist E.A."/>
            <person name="Lipzen A."/>
            <person name="Lundell T."/>
            <person name="Morin E."/>
            <person name="Murat C."/>
            <person name="Riley R."/>
            <person name="Ohm R."/>
            <person name="Sun H."/>
            <person name="Tunlid A."/>
            <person name="Henrissat B."/>
            <person name="Grigoriev I.V."/>
            <person name="Hibbett D.S."/>
            <person name="Martin F."/>
        </authorList>
    </citation>
    <scope>NUCLEOTIDE SEQUENCE [LARGE SCALE GENOMIC DNA]</scope>
    <source>
        <strain evidence="2">ATCC 200175</strain>
    </source>
</reference>
<dbReference type="OrthoDB" id="2963168at2759"/>
<gene>
    <name evidence="1" type="ORF">PAXINDRAFT_141614</name>
</gene>
<dbReference type="Gene3D" id="3.30.420.40">
    <property type="match status" value="1"/>
</dbReference>
<evidence type="ECO:0000313" key="1">
    <source>
        <dbReference type="EMBL" id="KIJ04955.1"/>
    </source>
</evidence>
<organism evidence="1 2">
    <name type="scientific">Paxillus involutus ATCC 200175</name>
    <dbReference type="NCBI Taxonomy" id="664439"/>
    <lineage>
        <taxon>Eukaryota</taxon>
        <taxon>Fungi</taxon>
        <taxon>Dikarya</taxon>
        <taxon>Basidiomycota</taxon>
        <taxon>Agaricomycotina</taxon>
        <taxon>Agaricomycetes</taxon>
        <taxon>Agaricomycetidae</taxon>
        <taxon>Boletales</taxon>
        <taxon>Paxilineae</taxon>
        <taxon>Paxillaceae</taxon>
        <taxon>Paxillus</taxon>
    </lineage>
</organism>
<dbReference type="AlphaFoldDB" id="A0A0C9SSW6"/>
<feature type="non-terminal residue" evidence="1">
    <location>
        <position position="83"/>
    </location>
</feature>